<keyword evidence="3" id="KW-1185">Reference proteome</keyword>
<dbReference type="AlphaFoldDB" id="A0A8E2EZV2"/>
<name>A0A8E2EZV2_9PEZI</name>
<dbReference type="EMBL" id="KV749747">
    <property type="protein sequence ID" value="OCL07962.1"/>
    <property type="molecule type" value="Genomic_DNA"/>
</dbReference>
<proteinExistence type="predicted"/>
<dbReference type="OrthoDB" id="3937045at2759"/>
<evidence type="ECO:0000313" key="3">
    <source>
        <dbReference type="Proteomes" id="UP000250140"/>
    </source>
</evidence>
<evidence type="ECO:0000313" key="2">
    <source>
        <dbReference type="EMBL" id="OCL07962.1"/>
    </source>
</evidence>
<sequence length="122" mass="14203">MVLRVNDCSEMARLYARHDKDQWRRFLNITHEEAQELISTVSRWTDMTPNKKAELRQRVNELLDSEDIPQVDSDIMNWRMPKAFKKIARSGDVSSPGETSRSVGQSEARQLPWDPVRDSMQG</sequence>
<reference evidence="2 3" key="1">
    <citation type="journal article" date="2016" name="Nat. Commun.">
        <title>Ectomycorrhizal ecology is imprinted in the genome of the dominant symbiotic fungus Cenococcum geophilum.</title>
        <authorList>
            <consortium name="DOE Joint Genome Institute"/>
            <person name="Peter M."/>
            <person name="Kohler A."/>
            <person name="Ohm R.A."/>
            <person name="Kuo A."/>
            <person name="Krutzmann J."/>
            <person name="Morin E."/>
            <person name="Arend M."/>
            <person name="Barry K.W."/>
            <person name="Binder M."/>
            <person name="Choi C."/>
            <person name="Clum A."/>
            <person name="Copeland A."/>
            <person name="Grisel N."/>
            <person name="Haridas S."/>
            <person name="Kipfer T."/>
            <person name="LaButti K."/>
            <person name="Lindquist E."/>
            <person name="Lipzen A."/>
            <person name="Maire R."/>
            <person name="Meier B."/>
            <person name="Mihaltcheva S."/>
            <person name="Molinier V."/>
            <person name="Murat C."/>
            <person name="Poggeler S."/>
            <person name="Quandt C.A."/>
            <person name="Sperisen C."/>
            <person name="Tritt A."/>
            <person name="Tisserant E."/>
            <person name="Crous P.W."/>
            <person name="Henrissat B."/>
            <person name="Nehls U."/>
            <person name="Egli S."/>
            <person name="Spatafora J.W."/>
            <person name="Grigoriev I.V."/>
            <person name="Martin F.M."/>
        </authorList>
    </citation>
    <scope>NUCLEOTIDE SEQUENCE [LARGE SCALE GENOMIC DNA]</scope>
    <source>
        <strain evidence="2 3">CBS 207.34</strain>
    </source>
</reference>
<organism evidence="2 3">
    <name type="scientific">Glonium stellatum</name>
    <dbReference type="NCBI Taxonomy" id="574774"/>
    <lineage>
        <taxon>Eukaryota</taxon>
        <taxon>Fungi</taxon>
        <taxon>Dikarya</taxon>
        <taxon>Ascomycota</taxon>
        <taxon>Pezizomycotina</taxon>
        <taxon>Dothideomycetes</taxon>
        <taxon>Pleosporomycetidae</taxon>
        <taxon>Gloniales</taxon>
        <taxon>Gloniaceae</taxon>
        <taxon>Glonium</taxon>
    </lineage>
</organism>
<feature type="compositionally biased region" description="Polar residues" evidence="1">
    <location>
        <begin position="92"/>
        <end position="108"/>
    </location>
</feature>
<protein>
    <submittedName>
        <fullName evidence="2">Uncharacterized protein</fullName>
    </submittedName>
</protein>
<feature type="region of interest" description="Disordered" evidence="1">
    <location>
        <begin position="87"/>
        <end position="122"/>
    </location>
</feature>
<dbReference type="Proteomes" id="UP000250140">
    <property type="component" value="Unassembled WGS sequence"/>
</dbReference>
<evidence type="ECO:0000256" key="1">
    <source>
        <dbReference type="SAM" id="MobiDB-lite"/>
    </source>
</evidence>
<accession>A0A8E2EZV2</accession>
<gene>
    <name evidence="2" type="ORF">AOQ84DRAFT_50205</name>
</gene>